<gene>
    <name evidence="9 12" type="primary">mutS</name>
    <name evidence="12" type="ORF">MKI79_09345</name>
</gene>
<evidence type="ECO:0000256" key="6">
    <source>
        <dbReference type="ARBA" id="ARBA00023125"/>
    </source>
</evidence>
<evidence type="ECO:0000256" key="8">
    <source>
        <dbReference type="ARBA" id="ARBA00024647"/>
    </source>
</evidence>
<dbReference type="RefSeq" id="WP_241572600.1">
    <property type="nucleotide sequence ID" value="NZ_JAKUML010000014.1"/>
</dbReference>
<reference evidence="12" key="1">
    <citation type="submission" date="2022-02" db="EMBL/GenBank/DDBJ databases">
        <title>Acinetobacter A3.8 sp. nov., isolated from Sediment (Zhairuo Island).</title>
        <authorList>
            <person name="Zheng K."/>
        </authorList>
    </citation>
    <scope>NUCLEOTIDE SEQUENCE</scope>
    <source>
        <strain evidence="12">A3.8</strain>
    </source>
</reference>
<dbReference type="InterPro" id="IPR007861">
    <property type="entry name" value="DNA_mismatch_repair_MutS_clamp"/>
</dbReference>
<dbReference type="InterPro" id="IPR007695">
    <property type="entry name" value="DNA_mismatch_repair_MutS-lik_N"/>
</dbReference>
<dbReference type="HAMAP" id="MF_00096">
    <property type="entry name" value="MutS"/>
    <property type="match status" value="1"/>
</dbReference>
<dbReference type="FunFam" id="3.40.50.300:FF:000870">
    <property type="entry name" value="MutS protein homolog 4"/>
    <property type="match status" value="1"/>
</dbReference>
<dbReference type="GO" id="GO:0005829">
    <property type="term" value="C:cytosol"/>
    <property type="evidence" value="ECO:0007669"/>
    <property type="project" value="TreeGrafter"/>
</dbReference>
<dbReference type="InterPro" id="IPR005748">
    <property type="entry name" value="DNA_mismatch_repair_MutS"/>
</dbReference>
<evidence type="ECO:0000256" key="7">
    <source>
        <dbReference type="ARBA" id="ARBA00023204"/>
    </source>
</evidence>
<dbReference type="GO" id="GO:0005524">
    <property type="term" value="F:ATP binding"/>
    <property type="evidence" value="ECO:0007669"/>
    <property type="project" value="UniProtKB-UniRule"/>
</dbReference>
<comment type="function">
    <text evidence="8 9">This protein is involved in the repair of mismatches in DNA. It is possible that it carries out the mismatch recognition step. This protein has a weak ATPase activity.</text>
</comment>
<feature type="binding site" evidence="9">
    <location>
        <begin position="626"/>
        <end position="633"/>
    </location>
    <ligand>
        <name>ATP</name>
        <dbReference type="ChEBI" id="CHEBI:30616"/>
    </ligand>
</feature>
<dbReference type="Pfam" id="PF00488">
    <property type="entry name" value="MutS_V"/>
    <property type="match status" value="1"/>
</dbReference>
<dbReference type="EMBL" id="JAKUML010000014">
    <property type="protein sequence ID" value="MCJ8147100.1"/>
    <property type="molecule type" value="Genomic_DNA"/>
</dbReference>
<dbReference type="Gene3D" id="6.10.140.430">
    <property type="match status" value="1"/>
</dbReference>
<dbReference type="Proteomes" id="UP001139701">
    <property type="component" value="Unassembled WGS sequence"/>
</dbReference>
<dbReference type="Pfam" id="PF01624">
    <property type="entry name" value="MutS_I"/>
    <property type="match status" value="1"/>
</dbReference>
<sequence>MDIQQALQNIESHTPMMQQFLQVKAQYPKALLFYRMGDFYELFFDDAQRAVKILGITLTHRGKSNGEPIPMAGVPYHAAEGYLARLIKAGETVAICEQVGEVTGKGPVERKVVRVLTPGTLTDDALLASSQNNHLVSIAIKQGQIGIAVLDLSAGLFRVQQQALHPDQMILEMARIAPNEVIVDESMVDRELFAQIEAQLDCPTTQRPNVDFNIKNAYQTLCDQFGVKSLAGFGLDQLELAQAAAAALIHYARETQKTALPHITSIKVEQSDQFIALDPITRRNLEIIEPLFEHGTSLFDLVNQCKTAMGSRLLARHLTQPIRDSALLNERLNAVQTIKDGFHEEPLRLVLREIGDIERVLSRIGLGTARPRDIVQLRQACGQLPFLQHALKATLQNGDVALTRIASELGQFQHIYDRLNQAIVELPPVLLREGGVIAEGFDDELDELRQIRDHAGQFLIDLEVKEREASGIANLKIGYNRVSGYYIELSRAQAAQAPAHFIRRQTLKNAERYITPELKSFEDKVLSSEARALNREKQLYELLLQELRDEIVPLQIMSRAIADLDVYANWATQARMHHWQRPDFQLETGIHIQGGRHPVVEALIKTPYTANDTHLDAQHRLAIITGPNMGGKSTYMRQTALIVLLAHCGSFVPAEVAKMSSIDRIFTRIGSADDLSSGKSTFMVEMTETAQILHHATSQSLVLMDEVGRGTSTYDGLSLAWACVLDLAKRIKCLCMFATHYFELTELGAESAIDNYHVVAKEIKGQLILLHKVQHGPASKSHGLQVAKLAGIPQNVVKSAQKKLSELEIHQAQATPLQVQNDLFAEPQFAEQSSFVENNLAENHIADQVLLEKYQEIEQQLSNLQLDDLTPRQALDMLYQLKQQIK</sequence>
<dbReference type="SUPFAM" id="SSF53150">
    <property type="entry name" value="DNA repair protein MutS, domain II"/>
    <property type="match status" value="1"/>
</dbReference>
<evidence type="ECO:0000256" key="10">
    <source>
        <dbReference type="RuleBase" id="RU003756"/>
    </source>
</evidence>
<dbReference type="SUPFAM" id="SSF52540">
    <property type="entry name" value="P-loop containing nucleoside triphosphate hydrolases"/>
    <property type="match status" value="1"/>
</dbReference>
<dbReference type="PANTHER" id="PTHR11361:SF34">
    <property type="entry name" value="DNA MISMATCH REPAIR PROTEIN MSH1, MITOCHONDRIAL"/>
    <property type="match status" value="1"/>
</dbReference>
<organism evidence="12 13">
    <name type="scientific">Acinetobacter sedimenti</name>
    <dbReference type="NCBI Taxonomy" id="2919922"/>
    <lineage>
        <taxon>Bacteria</taxon>
        <taxon>Pseudomonadati</taxon>
        <taxon>Pseudomonadota</taxon>
        <taxon>Gammaproteobacteria</taxon>
        <taxon>Moraxellales</taxon>
        <taxon>Moraxellaceae</taxon>
        <taxon>Acinetobacter</taxon>
    </lineage>
</organism>
<evidence type="ECO:0000256" key="9">
    <source>
        <dbReference type="HAMAP-Rule" id="MF_00096"/>
    </source>
</evidence>
<dbReference type="InterPro" id="IPR036187">
    <property type="entry name" value="DNA_mismatch_repair_MutS_sf"/>
</dbReference>
<dbReference type="GO" id="GO:0140664">
    <property type="term" value="F:ATP-dependent DNA damage sensor activity"/>
    <property type="evidence" value="ECO:0007669"/>
    <property type="project" value="InterPro"/>
</dbReference>
<dbReference type="InterPro" id="IPR045076">
    <property type="entry name" value="MutS"/>
</dbReference>
<dbReference type="InterPro" id="IPR036678">
    <property type="entry name" value="MutS_con_dom_sf"/>
</dbReference>
<dbReference type="InterPro" id="IPR016151">
    <property type="entry name" value="DNA_mismatch_repair_MutS_N"/>
</dbReference>
<dbReference type="GO" id="GO:0030983">
    <property type="term" value="F:mismatched DNA binding"/>
    <property type="evidence" value="ECO:0007669"/>
    <property type="project" value="InterPro"/>
</dbReference>
<dbReference type="GO" id="GO:0006298">
    <property type="term" value="P:mismatch repair"/>
    <property type="evidence" value="ECO:0007669"/>
    <property type="project" value="UniProtKB-UniRule"/>
</dbReference>
<keyword evidence="6 9" id="KW-0238">DNA-binding</keyword>
<dbReference type="Gene3D" id="3.40.50.300">
    <property type="entry name" value="P-loop containing nucleotide triphosphate hydrolases"/>
    <property type="match status" value="1"/>
</dbReference>
<dbReference type="Pfam" id="PF05188">
    <property type="entry name" value="MutS_II"/>
    <property type="match status" value="1"/>
</dbReference>
<dbReference type="SMART" id="SM00534">
    <property type="entry name" value="MUTSac"/>
    <property type="match status" value="1"/>
</dbReference>
<dbReference type="Gene3D" id="1.10.1420.10">
    <property type="match status" value="2"/>
</dbReference>
<comment type="caution">
    <text evidence="12">The sequence shown here is derived from an EMBL/GenBank/DDBJ whole genome shotgun (WGS) entry which is preliminary data.</text>
</comment>
<dbReference type="NCBIfam" id="NF003810">
    <property type="entry name" value="PRK05399.1"/>
    <property type="match status" value="1"/>
</dbReference>
<dbReference type="PIRSF" id="PIRSF037677">
    <property type="entry name" value="DNA_mis_repair_Msh6"/>
    <property type="match status" value="1"/>
</dbReference>
<evidence type="ECO:0000256" key="5">
    <source>
        <dbReference type="ARBA" id="ARBA00022840"/>
    </source>
</evidence>
<dbReference type="PANTHER" id="PTHR11361">
    <property type="entry name" value="DNA MISMATCH REPAIR PROTEIN MUTS FAMILY MEMBER"/>
    <property type="match status" value="1"/>
</dbReference>
<keyword evidence="5 9" id="KW-0067">ATP-binding</keyword>
<dbReference type="Pfam" id="PF05190">
    <property type="entry name" value="MutS_IV"/>
    <property type="match status" value="1"/>
</dbReference>
<dbReference type="InterPro" id="IPR007696">
    <property type="entry name" value="DNA_mismatch_repair_MutS_core"/>
</dbReference>
<dbReference type="InterPro" id="IPR027417">
    <property type="entry name" value="P-loop_NTPase"/>
</dbReference>
<evidence type="ECO:0000256" key="3">
    <source>
        <dbReference type="ARBA" id="ARBA00022741"/>
    </source>
</evidence>
<dbReference type="SUPFAM" id="SSF48334">
    <property type="entry name" value="DNA repair protein MutS, domain III"/>
    <property type="match status" value="1"/>
</dbReference>
<accession>A0A9X2BB15</accession>
<dbReference type="FunFam" id="1.10.1420.10:FF:000002">
    <property type="entry name" value="DNA mismatch repair protein MutS"/>
    <property type="match status" value="1"/>
</dbReference>
<keyword evidence="4 9" id="KW-0227">DNA damage</keyword>
<dbReference type="Gene3D" id="3.30.420.110">
    <property type="entry name" value="MutS, connector domain"/>
    <property type="match status" value="1"/>
</dbReference>
<dbReference type="Gene3D" id="3.40.1170.10">
    <property type="entry name" value="DNA repair protein MutS, domain I"/>
    <property type="match status" value="1"/>
</dbReference>
<comment type="similarity">
    <text evidence="1 9 10">Belongs to the DNA mismatch repair MutS family.</text>
</comment>
<dbReference type="PROSITE" id="PS00486">
    <property type="entry name" value="DNA_MISMATCH_REPAIR_2"/>
    <property type="match status" value="1"/>
</dbReference>
<dbReference type="InterPro" id="IPR007860">
    <property type="entry name" value="DNA_mmatch_repair_MutS_con_dom"/>
</dbReference>
<protein>
    <recommendedName>
        <fullName evidence="2 9">DNA mismatch repair protein MutS</fullName>
    </recommendedName>
</protein>
<keyword evidence="7 9" id="KW-0234">DNA repair</keyword>
<keyword evidence="13" id="KW-1185">Reference proteome</keyword>
<dbReference type="NCBIfam" id="TIGR01070">
    <property type="entry name" value="mutS1"/>
    <property type="match status" value="1"/>
</dbReference>
<name>A0A9X2BB15_9GAMM</name>
<dbReference type="InterPro" id="IPR000432">
    <property type="entry name" value="DNA_mismatch_repair_MutS_C"/>
</dbReference>
<feature type="domain" description="DNA mismatch repair proteins mutS family" evidence="11">
    <location>
        <begin position="700"/>
        <end position="716"/>
    </location>
</feature>
<dbReference type="SMART" id="SM00533">
    <property type="entry name" value="MUTSd"/>
    <property type="match status" value="1"/>
</dbReference>
<evidence type="ECO:0000256" key="1">
    <source>
        <dbReference type="ARBA" id="ARBA00006271"/>
    </source>
</evidence>
<proteinExistence type="inferred from homology"/>
<evidence type="ECO:0000313" key="13">
    <source>
        <dbReference type="Proteomes" id="UP001139701"/>
    </source>
</evidence>
<dbReference type="GO" id="GO:0003684">
    <property type="term" value="F:damaged DNA binding"/>
    <property type="evidence" value="ECO:0007669"/>
    <property type="project" value="UniProtKB-UniRule"/>
</dbReference>
<dbReference type="FunFam" id="3.40.1170.10:FF:000001">
    <property type="entry name" value="DNA mismatch repair protein MutS"/>
    <property type="match status" value="1"/>
</dbReference>
<dbReference type="SUPFAM" id="SSF55271">
    <property type="entry name" value="DNA repair protein MutS, domain I"/>
    <property type="match status" value="1"/>
</dbReference>
<evidence type="ECO:0000256" key="2">
    <source>
        <dbReference type="ARBA" id="ARBA00021982"/>
    </source>
</evidence>
<evidence type="ECO:0000259" key="11">
    <source>
        <dbReference type="PROSITE" id="PS00486"/>
    </source>
</evidence>
<dbReference type="AlphaFoldDB" id="A0A9X2BB15"/>
<evidence type="ECO:0000256" key="4">
    <source>
        <dbReference type="ARBA" id="ARBA00022763"/>
    </source>
</evidence>
<dbReference type="Pfam" id="PF05192">
    <property type="entry name" value="MutS_III"/>
    <property type="match status" value="1"/>
</dbReference>
<dbReference type="InterPro" id="IPR017261">
    <property type="entry name" value="DNA_mismatch_repair_MutS/MSH"/>
</dbReference>
<evidence type="ECO:0000313" key="12">
    <source>
        <dbReference type="EMBL" id="MCJ8147100.1"/>
    </source>
</evidence>
<keyword evidence="3 9" id="KW-0547">Nucleotide-binding</keyword>